<keyword evidence="3" id="KW-1185">Reference proteome</keyword>
<protein>
    <submittedName>
        <fullName evidence="2">Uncharacterized protein</fullName>
    </submittedName>
</protein>
<reference evidence="2 3" key="1">
    <citation type="submission" date="2019-04" db="EMBL/GenBank/DDBJ databases">
        <title>A novel phosphate-accumulating bacterium identified in bioreactor for phosphate removal from wastewater.</title>
        <authorList>
            <person name="Kotlyarov R.Y."/>
            <person name="Beletsky A.V."/>
            <person name="Kallistova A.Y."/>
            <person name="Dorofeev A.G."/>
            <person name="Nikolaev Y.Y."/>
            <person name="Pimenov N.V."/>
            <person name="Ravin N.V."/>
            <person name="Mardanov A.V."/>
        </authorList>
    </citation>
    <scope>NUCLEOTIDE SEQUENCE [LARGE SCALE GENOMIC DNA]</scope>
    <source>
        <strain evidence="2 3">Bin19</strain>
    </source>
</reference>
<dbReference type="Proteomes" id="UP000306324">
    <property type="component" value="Unassembled WGS sequence"/>
</dbReference>
<feature type="region of interest" description="Disordered" evidence="1">
    <location>
        <begin position="1"/>
        <end position="24"/>
    </location>
</feature>
<sequence>MHGESPLGLRSMKPAAASSNWTSRKRNEKFWRFWQTAMA</sequence>
<proteinExistence type="predicted"/>
<comment type="caution">
    <text evidence="2">The sequence shown here is derived from an EMBL/GenBank/DDBJ whole genome shotgun (WGS) entry which is preliminary data.</text>
</comment>
<dbReference type="EMBL" id="SWAD01000038">
    <property type="protein sequence ID" value="TMQ76882.1"/>
    <property type="molecule type" value="Genomic_DNA"/>
</dbReference>
<gene>
    <name evidence="2" type="ORF">ACCUM_3844</name>
</gene>
<organism evidence="2 3">
    <name type="scientific">Candidatus Accumulibacter phosphatis</name>
    <dbReference type="NCBI Taxonomy" id="327160"/>
    <lineage>
        <taxon>Bacteria</taxon>
        <taxon>Pseudomonadati</taxon>
        <taxon>Pseudomonadota</taxon>
        <taxon>Betaproteobacteria</taxon>
        <taxon>Candidatus Accumulibacter</taxon>
    </lineage>
</organism>
<dbReference type="AlphaFoldDB" id="A0A5S4ENB4"/>
<name>A0A5S4ENB4_9PROT</name>
<evidence type="ECO:0000313" key="3">
    <source>
        <dbReference type="Proteomes" id="UP000306324"/>
    </source>
</evidence>
<evidence type="ECO:0000256" key="1">
    <source>
        <dbReference type="SAM" id="MobiDB-lite"/>
    </source>
</evidence>
<accession>A0A5S4ENB4</accession>
<evidence type="ECO:0000313" key="2">
    <source>
        <dbReference type="EMBL" id="TMQ76882.1"/>
    </source>
</evidence>